<sequence>MQAEVSTENNGGFVQMALDLADGEALDASSYAGLEIEVFGNGERYNAHLRTTDTRLPWQAYRASFSAEPQWRRLLLPFSDFAPHRIDQPLRRDRLRRLGLVAIGRPFTAELCVARVALYRGDD</sequence>
<organism evidence="2 3">
    <name type="scientific">Thiorhodococcus minor</name>
    <dbReference type="NCBI Taxonomy" id="57489"/>
    <lineage>
        <taxon>Bacteria</taxon>
        <taxon>Pseudomonadati</taxon>
        <taxon>Pseudomonadota</taxon>
        <taxon>Gammaproteobacteria</taxon>
        <taxon>Chromatiales</taxon>
        <taxon>Chromatiaceae</taxon>
        <taxon>Thiorhodococcus</taxon>
    </lineage>
</organism>
<dbReference type="EMBL" id="JAAIJQ010000010">
    <property type="protein sequence ID" value="NEV61230.1"/>
    <property type="molecule type" value="Genomic_DNA"/>
</dbReference>
<accession>A0A6M0JUJ1</accession>
<dbReference type="InterPro" id="IPR008979">
    <property type="entry name" value="Galactose-bd-like_sf"/>
</dbReference>
<evidence type="ECO:0000259" key="1">
    <source>
        <dbReference type="Pfam" id="PF08547"/>
    </source>
</evidence>
<evidence type="ECO:0000313" key="3">
    <source>
        <dbReference type="Proteomes" id="UP000483379"/>
    </source>
</evidence>
<dbReference type="SUPFAM" id="SSF49785">
    <property type="entry name" value="Galactose-binding domain-like"/>
    <property type="match status" value="1"/>
</dbReference>
<evidence type="ECO:0000313" key="2">
    <source>
        <dbReference type="EMBL" id="NEV61230.1"/>
    </source>
</evidence>
<dbReference type="Proteomes" id="UP000483379">
    <property type="component" value="Unassembled WGS sequence"/>
</dbReference>
<dbReference type="AlphaFoldDB" id="A0A6M0JUJ1"/>
<reference evidence="2 3" key="1">
    <citation type="submission" date="2020-02" db="EMBL/GenBank/DDBJ databases">
        <title>Genome sequences of Thiorhodococcus mannitoliphagus and Thiorhodococcus minor, purple sulfur photosynthetic bacteria in the gammaproteobacterial family, Chromatiaceae.</title>
        <authorList>
            <person name="Aviles F.A."/>
            <person name="Meyer T.E."/>
            <person name="Kyndt J.A."/>
        </authorList>
    </citation>
    <scope>NUCLEOTIDE SEQUENCE [LARGE SCALE GENOMIC DNA]</scope>
    <source>
        <strain evidence="2 3">DSM 11518</strain>
    </source>
</reference>
<dbReference type="Pfam" id="PF08547">
    <property type="entry name" value="CIA30"/>
    <property type="match status" value="1"/>
</dbReference>
<comment type="caution">
    <text evidence="2">The sequence shown here is derived from an EMBL/GenBank/DDBJ whole genome shotgun (WGS) entry which is preliminary data.</text>
</comment>
<proteinExistence type="predicted"/>
<dbReference type="InterPro" id="IPR013857">
    <property type="entry name" value="NADH-UbQ_OxRdtase-assoc_prot30"/>
</dbReference>
<feature type="domain" description="NADH:ubiquinone oxidoreductase intermediate-associated protein 30" evidence="1">
    <location>
        <begin position="1"/>
        <end position="105"/>
    </location>
</feature>
<name>A0A6M0JUJ1_9GAMM</name>
<protein>
    <submittedName>
        <fullName evidence="2">CIA30 family protein</fullName>
    </submittedName>
</protein>
<keyword evidence="3" id="KW-1185">Reference proteome</keyword>
<gene>
    <name evidence="2" type="ORF">G3446_04825</name>
</gene>